<sequence>MKRTFITLASVLFVVWAGSNLWLAGYQQGYEQGETTAWDRANTMRKLPLTAEDNMPASMRLMNFRDASVVADGEL</sequence>
<dbReference type="Proteomes" id="UP000006860">
    <property type="component" value="Chromosome"/>
</dbReference>
<organism evidence="1 2">
    <name type="scientific">Rubinisphaera brasiliensis (strain ATCC 49424 / DSM 5305 / JCM 21570 / IAM 15109 / NBRC 103401 / IFAM 1448)</name>
    <name type="common">Planctomyces brasiliensis</name>
    <dbReference type="NCBI Taxonomy" id="756272"/>
    <lineage>
        <taxon>Bacteria</taxon>
        <taxon>Pseudomonadati</taxon>
        <taxon>Planctomycetota</taxon>
        <taxon>Planctomycetia</taxon>
        <taxon>Planctomycetales</taxon>
        <taxon>Planctomycetaceae</taxon>
        <taxon>Rubinisphaera</taxon>
    </lineage>
</organism>
<accession>F0SG68</accession>
<proteinExistence type="predicted"/>
<keyword evidence="2" id="KW-1185">Reference proteome</keyword>
<dbReference type="OrthoDB" id="215159at2"/>
<gene>
    <name evidence="1" type="ordered locus">Plabr_1800</name>
</gene>
<dbReference type="KEGG" id="pbs:Plabr_1800"/>
<name>F0SG68_RUBBR</name>
<dbReference type="AlphaFoldDB" id="F0SG68"/>
<protein>
    <submittedName>
        <fullName evidence="1">Uncharacterized protein</fullName>
    </submittedName>
</protein>
<reference evidence="2" key="1">
    <citation type="submission" date="2011-02" db="EMBL/GenBank/DDBJ databases">
        <title>The complete genome of Planctomyces brasiliensis DSM 5305.</title>
        <authorList>
            <person name="Lucas S."/>
            <person name="Copeland A."/>
            <person name="Lapidus A."/>
            <person name="Bruce D."/>
            <person name="Goodwin L."/>
            <person name="Pitluck S."/>
            <person name="Kyrpides N."/>
            <person name="Mavromatis K."/>
            <person name="Pagani I."/>
            <person name="Ivanova N."/>
            <person name="Ovchinnikova G."/>
            <person name="Lu M."/>
            <person name="Detter J.C."/>
            <person name="Han C."/>
            <person name="Land M."/>
            <person name="Hauser L."/>
            <person name="Markowitz V."/>
            <person name="Cheng J.-F."/>
            <person name="Hugenholtz P."/>
            <person name="Woyke T."/>
            <person name="Wu D."/>
            <person name="Tindall B."/>
            <person name="Pomrenke H.G."/>
            <person name="Brambilla E."/>
            <person name="Klenk H.-P."/>
            <person name="Eisen J.A."/>
        </authorList>
    </citation>
    <scope>NUCLEOTIDE SEQUENCE [LARGE SCALE GENOMIC DNA]</scope>
    <source>
        <strain evidence="2">ATCC 49424 / DSM 5305 / JCM 21570 / NBRC 103401 / IFAM 1448</strain>
    </source>
</reference>
<dbReference type="HOGENOM" id="CLU_2668785_0_0_0"/>
<dbReference type="EMBL" id="CP002546">
    <property type="protein sequence ID" value="ADY59410.1"/>
    <property type="molecule type" value="Genomic_DNA"/>
</dbReference>
<evidence type="ECO:0000313" key="2">
    <source>
        <dbReference type="Proteomes" id="UP000006860"/>
    </source>
</evidence>
<evidence type="ECO:0000313" key="1">
    <source>
        <dbReference type="EMBL" id="ADY59410.1"/>
    </source>
</evidence>
<dbReference type="RefSeq" id="WP_013628137.1">
    <property type="nucleotide sequence ID" value="NC_015174.1"/>
</dbReference>